<dbReference type="GO" id="GO:0005886">
    <property type="term" value="C:plasma membrane"/>
    <property type="evidence" value="ECO:0007669"/>
    <property type="project" value="TreeGrafter"/>
</dbReference>
<dbReference type="InterPro" id="IPR006037">
    <property type="entry name" value="RCK_C"/>
</dbReference>
<evidence type="ECO:0000256" key="1">
    <source>
        <dbReference type="ARBA" id="ARBA00004141"/>
    </source>
</evidence>
<feature type="transmembrane region" description="Helical" evidence="8">
    <location>
        <begin position="182"/>
        <end position="201"/>
    </location>
</feature>
<name>A0A4P8MW69_BACFG</name>
<dbReference type="InterPro" id="IPR014743">
    <property type="entry name" value="Cl-channel_core"/>
</dbReference>
<evidence type="ECO:0000256" key="3">
    <source>
        <dbReference type="ARBA" id="ARBA00022692"/>
    </source>
</evidence>
<feature type="transmembrane region" description="Helical" evidence="8">
    <location>
        <begin position="324"/>
        <end position="345"/>
    </location>
</feature>
<dbReference type="PROSITE" id="PS51202">
    <property type="entry name" value="RCK_C"/>
    <property type="match status" value="1"/>
</dbReference>
<dbReference type="GO" id="GO:0008324">
    <property type="term" value="F:monoatomic cation transmembrane transporter activity"/>
    <property type="evidence" value="ECO:0007669"/>
    <property type="project" value="InterPro"/>
</dbReference>
<keyword evidence="6 8" id="KW-0472">Membrane</keyword>
<comment type="subcellular location">
    <subcellularLocation>
        <location evidence="1">Membrane</location>
        <topology evidence="1">Multi-pass membrane protein</topology>
    </subcellularLocation>
</comment>
<keyword evidence="2" id="KW-0813">Transport</keyword>
<dbReference type="CDD" id="cd01031">
    <property type="entry name" value="EriC"/>
    <property type="match status" value="1"/>
</dbReference>
<feature type="transmembrane region" description="Helical" evidence="8">
    <location>
        <begin position="7"/>
        <end position="28"/>
    </location>
</feature>
<dbReference type="AlphaFoldDB" id="A0A4P8MW69"/>
<dbReference type="Proteomes" id="UP001079672">
    <property type="component" value="Unassembled WGS sequence"/>
</dbReference>
<accession>A0A4P8MW69</accession>
<dbReference type="InterPro" id="IPR001807">
    <property type="entry name" value="ClC"/>
</dbReference>
<dbReference type="EMBL" id="JAPTZU010000005">
    <property type="protein sequence ID" value="MCZ2687854.1"/>
    <property type="molecule type" value="Genomic_DNA"/>
</dbReference>
<dbReference type="GeneID" id="99672769"/>
<feature type="transmembrane region" description="Helical" evidence="8">
    <location>
        <begin position="99"/>
        <end position="117"/>
    </location>
</feature>
<evidence type="ECO:0000313" key="11">
    <source>
        <dbReference type="Proteomes" id="UP001079672"/>
    </source>
</evidence>
<evidence type="ECO:0000256" key="4">
    <source>
        <dbReference type="ARBA" id="ARBA00022989"/>
    </source>
</evidence>
<evidence type="ECO:0000256" key="5">
    <source>
        <dbReference type="ARBA" id="ARBA00023065"/>
    </source>
</evidence>
<dbReference type="PANTHER" id="PTHR45711:SF6">
    <property type="entry name" value="CHLORIDE CHANNEL PROTEIN"/>
    <property type="match status" value="1"/>
</dbReference>
<evidence type="ECO:0000259" key="9">
    <source>
        <dbReference type="PROSITE" id="PS51202"/>
    </source>
</evidence>
<proteinExistence type="predicted"/>
<protein>
    <submittedName>
        <fullName evidence="10">Chloride channel protein</fullName>
    </submittedName>
</protein>
<dbReference type="Pfam" id="PF00654">
    <property type="entry name" value="Voltage_CLC"/>
    <property type="match status" value="1"/>
</dbReference>
<dbReference type="GO" id="GO:0006813">
    <property type="term" value="P:potassium ion transport"/>
    <property type="evidence" value="ECO:0007669"/>
    <property type="project" value="InterPro"/>
</dbReference>
<keyword evidence="7" id="KW-0868">Chloride</keyword>
<comment type="caution">
    <text evidence="10">The sequence shown here is derived from an EMBL/GenBank/DDBJ whole genome shotgun (WGS) entry which is preliminary data.</text>
</comment>
<evidence type="ECO:0000256" key="2">
    <source>
        <dbReference type="ARBA" id="ARBA00022448"/>
    </source>
</evidence>
<dbReference type="RefSeq" id="WP_032541219.1">
    <property type="nucleotide sequence ID" value="NZ_CAEUHN010000001.1"/>
</dbReference>
<feature type="transmembrane region" description="Helical" evidence="8">
    <location>
        <begin position="394"/>
        <end position="414"/>
    </location>
</feature>
<evidence type="ECO:0000313" key="10">
    <source>
        <dbReference type="EMBL" id="MCZ2687854.1"/>
    </source>
</evidence>
<feature type="transmembrane region" description="Helical" evidence="8">
    <location>
        <begin position="217"/>
        <end position="237"/>
    </location>
</feature>
<feature type="domain" description="RCK C-terminal" evidence="9">
    <location>
        <begin position="422"/>
        <end position="502"/>
    </location>
</feature>
<dbReference type="PRINTS" id="PR00762">
    <property type="entry name" value="CLCHANNEL"/>
</dbReference>
<dbReference type="SUPFAM" id="SSF81340">
    <property type="entry name" value="Clc chloride channel"/>
    <property type="match status" value="1"/>
</dbReference>
<feature type="transmembrane region" description="Helical" evidence="8">
    <location>
        <begin position="48"/>
        <end position="68"/>
    </location>
</feature>
<reference evidence="10" key="1">
    <citation type="submission" date="2022-12" db="EMBL/GenBank/DDBJ databases">
        <title>Development of a Multilocus Sequence Typing Scheme for Bacteroides fragilis Based on Whole Genome Sequencing Data and Clinical Application.</title>
        <authorList>
            <person name="Nielsen F.D."/>
            <person name="Justesen U.S."/>
        </authorList>
    </citation>
    <scope>NUCLEOTIDE SEQUENCE</scope>
    <source>
        <strain evidence="10">BF_AM_ODE_DK_2015_4</strain>
    </source>
</reference>
<feature type="transmembrane region" description="Helical" evidence="8">
    <location>
        <begin position="357"/>
        <end position="382"/>
    </location>
</feature>
<dbReference type="PANTHER" id="PTHR45711">
    <property type="entry name" value="CHLORIDE CHANNEL PROTEIN"/>
    <property type="match status" value="1"/>
</dbReference>
<keyword evidence="3 8" id="KW-0812">Transmembrane</keyword>
<keyword evidence="4 8" id="KW-1133">Transmembrane helix</keyword>
<dbReference type="Gene3D" id="1.10.3080.10">
    <property type="entry name" value="Clc chloride channel"/>
    <property type="match status" value="1"/>
</dbReference>
<sequence>MELKYVKLYLLCIPVGILTGIVTIPYHYLLGKASDLRHLLFNSEVNWWMHLLAIFLMWVMGLIIHYGVKKCRSISGSGIPQVEGAIYGRFQINRPFKALVLKFTGGLASIGMGLSLGREGPSVQMGAFVARIIGKWTHASVSEQRYLYTGGASAGLSSAFIAPLASSIFIVEELEKFDSVKIIITSLLASTIAGTMAGWAFPGNLYAPINTSYPSELSIVGITLAFILFSLLLSLVGKLFNNCLLYFQQKYSQIQMSVYLKVLSVVIVTYIIGYFFSDLIAGGEDFLLKQADTTAYTGILFLCGIILLKLLFTALSYSTGFPGGIFLPLLVIGGLTGKVFALILIRQGFLSAEHCGFFMAIGMAAAFTAVVRSPVTGIILLLEMTHKFELLIPMTIVVGITYFISDIAGVRPIYDQLYLRLLPKEKEDSNSRHTLSFEVNADSYMQGKKIEDIILPKDCKIENVVREGTHLPLHNTVTQPKDRVDISLPSCELEKLYRTFRNMANE</sequence>
<feature type="transmembrane region" description="Helical" evidence="8">
    <location>
        <begin position="258"/>
        <end position="276"/>
    </location>
</feature>
<feature type="transmembrane region" description="Helical" evidence="8">
    <location>
        <begin position="296"/>
        <end position="317"/>
    </location>
</feature>
<keyword evidence="5" id="KW-0406">Ion transport</keyword>
<feature type="transmembrane region" description="Helical" evidence="8">
    <location>
        <begin position="146"/>
        <end position="170"/>
    </location>
</feature>
<evidence type="ECO:0000256" key="8">
    <source>
        <dbReference type="SAM" id="Phobius"/>
    </source>
</evidence>
<evidence type="ECO:0000256" key="7">
    <source>
        <dbReference type="ARBA" id="ARBA00023214"/>
    </source>
</evidence>
<evidence type="ECO:0000256" key="6">
    <source>
        <dbReference type="ARBA" id="ARBA00023136"/>
    </source>
</evidence>
<dbReference type="GO" id="GO:0005247">
    <property type="term" value="F:voltage-gated chloride channel activity"/>
    <property type="evidence" value="ECO:0007669"/>
    <property type="project" value="TreeGrafter"/>
</dbReference>
<gene>
    <name evidence="10" type="ORF">O1433_10130</name>
</gene>
<organism evidence="10 11">
    <name type="scientific">Bacteroides fragilis</name>
    <dbReference type="NCBI Taxonomy" id="817"/>
    <lineage>
        <taxon>Bacteria</taxon>
        <taxon>Pseudomonadati</taxon>
        <taxon>Bacteroidota</taxon>
        <taxon>Bacteroidia</taxon>
        <taxon>Bacteroidales</taxon>
        <taxon>Bacteroidaceae</taxon>
        <taxon>Bacteroides</taxon>
    </lineage>
</organism>